<name>A0AAD9NSM4_RIDPI</name>
<dbReference type="PANTHER" id="PTHR12480:SF21">
    <property type="entry name" value="JMJC DOMAIN-CONTAINING PROTEIN 8"/>
    <property type="match status" value="1"/>
</dbReference>
<proteinExistence type="predicted"/>
<sequence length="500" mass="58568">MLLKHCTSTNSLLTAMTKAKQRQKHFAHKPDSGGGGDMVTRTAKPVSYSKPASSQNHWHSRHRFQMTLLLSVLVALISILAIVYWVEIIRGTALLVATVKALLYRPAPKPIEYLLGDNILPKAQKKPKYTGMQREFVDPNSASLHKKFALDFKQVQRIRLHNMKKYSFNYSVYGIDRRANLSLQEFRDVYDGKWPVLITDVIPKWPAAKWTGQYFATKFGNDRATMKAVDEQYPENNQNIGITMSLFHQHIHDVTPKQWTYIGDEIFIPMRPELYSALGDIIYLEEDFYKLFPPEIRPWDAMMLWGTANSYSSFHMDPYNWSGTNAVLWGTKRWKMYPPGQDDYFYVMSGIHSHFPMDCFKYNSQLNAYNIDHVEYPMFTYGRSVDFDQHAGELLLLPTGWYHQVYNLEETFAVSSQWMNRNNYRVILEEIFKVNKQLRATLPEDVDDYSPEEKVKAIFRNLPQDIIQKGRDETWFLINQLQMTQDEMDQKGYHLPFNWK</sequence>
<gene>
    <name evidence="3" type="ORF">NP493_503g01040</name>
</gene>
<dbReference type="PROSITE" id="PS51184">
    <property type="entry name" value="JMJC"/>
    <property type="match status" value="1"/>
</dbReference>
<dbReference type="Proteomes" id="UP001209878">
    <property type="component" value="Unassembled WGS sequence"/>
</dbReference>
<reference evidence="3" key="1">
    <citation type="journal article" date="2023" name="Mol. Biol. Evol.">
        <title>Third-Generation Sequencing Reveals the Adaptive Role of the Epigenome in Three Deep-Sea Polychaetes.</title>
        <authorList>
            <person name="Perez M."/>
            <person name="Aroh O."/>
            <person name="Sun Y."/>
            <person name="Lan Y."/>
            <person name="Juniper S.K."/>
            <person name="Young C.R."/>
            <person name="Angers B."/>
            <person name="Qian P.Y."/>
        </authorList>
    </citation>
    <scope>NUCLEOTIDE SEQUENCE</scope>
    <source>
        <strain evidence="3">R07B-5</strain>
    </source>
</reference>
<evidence type="ECO:0000259" key="2">
    <source>
        <dbReference type="PROSITE" id="PS51184"/>
    </source>
</evidence>
<dbReference type="AlphaFoldDB" id="A0AAD9NSM4"/>
<dbReference type="GO" id="GO:0005634">
    <property type="term" value="C:nucleus"/>
    <property type="evidence" value="ECO:0007669"/>
    <property type="project" value="TreeGrafter"/>
</dbReference>
<protein>
    <recommendedName>
        <fullName evidence="2">JmjC domain-containing protein</fullName>
    </recommendedName>
</protein>
<dbReference type="PANTHER" id="PTHR12480">
    <property type="entry name" value="ARGININE DEMETHYLASE AND LYSYL-HYDROXYLASE JMJD"/>
    <property type="match status" value="1"/>
</dbReference>
<dbReference type="Pfam" id="PF13621">
    <property type="entry name" value="Cupin_8"/>
    <property type="match status" value="1"/>
</dbReference>
<comment type="caution">
    <text evidence="3">The sequence shown here is derived from an EMBL/GenBank/DDBJ whole genome shotgun (WGS) entry which is preliminary data.</text>
</comment>
<dbReference type="Gene3D" id="2.60.120.650">
    <property type="entry name" value="Cupin"/>
    <property type="match status" value="1"/>
</dbReference>
<dbReference type="InterPro" id="IPR041667">
    <property type="entry name" value="Cupin_8"/>
</dbReference>
<dbReference type="EMBL" id="JAODUO010000503">
    <property type="protein sequence ID" value="KAK2179243.1"/>
    <property type="molecule type" value="Genomic_DNA"/>
</dbReference>
<feature type="domain" description="JmjC" evidence="2">
    <location>
        <begin position="274"/>
        <end position="435"/>
    </location>
</feature>
<evidence type="ECO:0000313" key="4">
    <source>
        <dbReference type="Proteomes" id="UP001209878"/>
    </source>
</evidence>
<accession>A0AAD9NSM4</accession>
<dbReference type="GO" id="GO:0000987">
    <property type="term" value="F:cis-regulatory region sequence-specific DNA binding"/>
    <property type="evidence" value="ECO:0007669"/>
    <property type="project" value="TreeGrafter"/>
</dbReference>
<feature type="transmembrane region" description="Helical" evidence="1">
    <location>
        <begin position="66"/>
        <end position="86"/>
    </location>
</feature>
<keyword evidence="1" id="KW-1133">Transmembrane helix</keyword>
<keyword evidence="4" id="KW-1185">Reference proteome</keyword>
<dbReference type="InterPro" id="IPR003347">
    <property type="entry name" value="JmjC_dom"/>
</dbReference>
<keyword evidence="1" id="KW-0812">Transmembrane</keyword>
<keyword evidence="1" id="KW-0472">Membrane</keyword>
<dbReference type="SUPFAM" id="SSF51197">
    <property type="entry name" value="Clavaminate synthase-like"/>
    <property type="match status" value="1"/>
</dbReference>
<evidence type="ECO:0000256" key="1">
    <source>
        <dbReference type="SAM" id="Phobius"/>
    </source>
</evidence>
<dbReference type="SMART" id="SM00558">
    <property type="entry name" value="JmjC"/>
    <property type="match status" value="1"/>
</dbReference>
<dbReference type="InterPro" id="IPR050910">
    <property type="entry name" value="JMJD6_ArgDemeth/LysHydrox"/>
</dbReference>
<organism evidence="3 4">
    <name type="scientific">Ridgeia piscesae</name>
    <name type="common">Tubeworm</name>
    <dbReference type="NCBI Taxonomy" id="27915"/>
    <lineage>
        <taxon>Eukaryota</taxon>
        <taxon>Metazoa</taxon>
        <taxon>Spiralia</taxon>
        <taxon>Lophotrochozoa</taxon>
        <taxon>Annelida</taxon>
        <taxon>Polychaeta</taxon>
        <taxon>Sedentaria</taxon>
        <taxon>Canalipalpata</taxon>
        <taxon>Sabellida</taxon>
        <taxon>Siboglinidae</taxon>
        <taxon>Ridgeia</taxon>
    </lineage>
</organism>
<evidence type="ECO:0000313" key="3">
    <source>
        <dbReference type="EMBL" id="KAK2179243.1"/>
    </source>
</evidence>